<dbReference type="GO" id="GO:0030690">
    <property type="term" value="C:Noc1p-Noc2p complex"/>
    <property type="evidence" value="ECO:0007669"/>
    <property type="project" value="TreeGrafter"/>
</dbReference>
<dbReference type="SUPFAM" id="SSF48371">
    <property type="entry name" value="ARM repeat"/>
    <property type="match status" value="1"/>
</dbReference>
<dbReference type="InterPro" id="IPR016024">
    <property type="entry name" value="ARM-type_fold"/>
</dbReference>
<dbReference type="Proteomes" id="UP001152320">
    <property type="component" value="Chromosome 21"/>
</dbReference>
<dbReference type="GO" id="GO:0005730">
    <property type="term" value="C:nucleolus"/>
    <property type="evidence" value="ECO:0007669"/>
    <property type="project" value="TreeGrafter"/>
</dbReference>
<accession>A0A9Q0YFB8</accession>
<feature type="compositionally biased region" description="Basic and acidic residues" evidence="4">
    <location>
        <begin position="763"/>
        <end position="775"/>
    </location>
</feature>
<evidence type="ECO:0000256" key="4">
    <source>
        <dbReference type="SAM" id="MobiDB-lite"/>
    </source>
</evidence>
<sequence>MRGTKKKLEDLSVDDIMAGGLDSESESDNEEDENDSKHLQEKPSRQSKKQRSKEGKASKHKQSLQKLQASDPEFYEFLKNEDQTLLNFADSDVSEDDEDESESDEEGVGEKEIAPLDDEEDVKRKVSERGGKKKKKDVTTSKKEKEMKGEHSKKMKMREDENQQEEDSEEEDFEASGGEEEEWGSEDESEGPTKVTIAMVDEWDAKMQNGSLGAFKDVVRAMTAAVGQIQKQKEKVLQPKFMIKGSGTFNAIVRLCLKRAYPLLQHVLQMDQEAVKKMKLPNTASNWKKVDLVVKAYLIQVMQLMKGVVSPELVAALLHHVHKMIPFVACYPHLAKKMVTSLVEWWSMAKESIGILAFVCLFSLTRHLKNAKLDFILKKMYMGYVRNTRFTSPSTLPVIMFMQHSLTEMFALDTQIAYQHAFVYIRQLAIHLRNAITIKKKDSYKSVYNWQYIHCIHLWCRVLGTLHHDENLQPLVYPLVQTSIGVIKLIPAAKYFPVRFHIIRSLNVLSAATGVFIPLLPLLTEVFDITDFNKKHTSMSFKPFNFAVVLRLSKAQIMEKGFREGVIDQLYDLILEVCNTHCHSIGFPELVLPAVLKMKDFIKTCKVGAFTRQIKQLLDKIQENCKEIEDSRASVTFDITNDAAIKAWEAKRLQDGTAISKFYKSYRAMRERELKIAEEKRAAKKGKQSDDMKTKKTKQGSQDMEEEEDLDFDELSQEDSDSEDEQVVGVAERKKAQLDASDDDASEKEESESEEESDGDEDGDKKAEADDIETFKKKKTEIFRSSTDVKDIVEDFVLSDDDEEKPKKKKSAQSKTLKKSGSGGKRKMKEDVPKKKQKLK</sequence>
<dbReference type="GO" id="GO:0003714">
    <property type="term" value="F:transcription corepressor activity"/>
    <property type="evidence" value="ECO:0007669"/>
    <property type="project" value="TreeGrafter"/>
</dbReference>
<dbReference type="GO" id="GO:0000122">
    <property type="term" value="P:negative regulation of transcription by RNA polymerase II"/>
    <property type="evidence" value="ECO:0007669"/>
    <property type="project" value="TreeGrafter"/>
</dbReference>
<keyword evidence="6" id="KW-1185">Reference proteome</keyword>
<dbReference type="PANTHER" id="PTHR12687">
    <property type="entry name" value="NUCLEOLAR COMPLEX 2 AND RAD4-RELATED"/>
    <property type="match status" value="1"/>
</dbReference>
<gene>
    <name evidence="5" type="ORF">HOLleu_38994</name>
</gene>
<dbReference type="OrthoDB" id="10266662at2759"/>
<dbReference type="Pfam" id="PF03715">
    <property type="entry name" value="Noc2"/>
    <property type="match status" value="1"/>
</dbReference>
<proteinExistence type="inferred from homology"/>
<keyword evidence="3" id="KW-0539">Nucleus</keyword>
<dbReference type="InterPro" id="IPR005343">
    <property type="entry name" value="Noc2"/>
</dbReference>
<comment type="subcellular location">
    <subcellularLocation>
        <location evidence="1">Nucleus</location>
    </subcellularLocation>
</comment>
<feature type="compositionally biased region" description="Basic and acidic residues" evidence="4">
    <location>
        <begin position="137"/>
        <end position="161"/>
    </location>
</feature>
<evidence type="ECO:0000313" key="6">
    <source>
        <dbReference type="Proteomes" id="UP001152320"/>
    </source>
</evidence>
<name>A0A9Q0YFB8_HOLLE</name>
<feature type="compositionally biased region" description="Acidic residues" evidence="4">
    <location>
        <begin position="23"/>
        <end position="34"/>
    </location>
</feature>
<feature type="compositionally biased region" description="Acidic residues" evidence="4">
    <location>
        <begin position="162"/>
        <end position="190"/>
    </location>
</feature>
<dbReference type="PANTHER" id="PTHR12687:SF4">
    <property type="entry name" value="NUCLEOLAR COMPLEX PROTEIN 2 HOMOLOG"/>
    <property type="match status" value="1"/>
</dbReference>
<dbReference type="GO" id="GO:0042393">
    <property type="term" value="F:histone binding"/>
    <property type="evidence" value="ECO:0007669"/>
    <property type="project" value="TreeGrafter"/>
</dbReference>
<feature type="compositionally biased region" description="Basic and acidic residues" evidence="4">
    <location>
        <begin position="680"/>
        <end position="694"/>
    </location>
</feature>
<feature type="compositionally biased region" description="Acidic residues" evidence="4">
    <location>
        <begin position="92"/>
        <end position="107"/>
    </location>
</feature>
<dbReference type="AlphaFoldDB" id="A0A9Q0YFB8"/>
<feature type="region of interest" description="Disordered" evidence="4">
    <location>
        <begin position="680"/>
        <end position="840"/>
    </location>
</feature>
<dbReference type="GO" id="GO:0005654">
    <property type="term" value="C:nucleoplasm"/>
    <property type="evidence" value="ECO:0007669"/>
    <property type="project" value="TreeGrafter"/>
</dbReference>
<feature type="compositionally biased region" description="Acidic residues" evidence="4">
    <location>
        <begin position="740"/>
        <end position="762"/>
    </location>
</feature>
<evidence type="ECO:0000256" key="2">
    <source>
        <dbReference type="ARBA" id="ARBA00005907"/>
    </source>
</evidence>
<dbReference type="GO" id="GO:0030691">
    <property type="term" value="C:Noc2p-Noc3p complex"/>
    <property type="evidence" value="ECO:0007669"/>
    <property type="project" value="TreeGrafter"/>
</dbReference>
<reference evidence="5" key="1">
    <citation type="submission" date="2021-10" db="EMBL/GenBank/DDBJ databases">
        <title>Tropical sea cucumber genome reveals ecological adaptation and Cuvierian tubules defense mechanism.</title>
        <authorList>
            <person name="Chen T."/>
        </authorList>
    </citation>
    <scope>NUCLEOTIDE SEQUENCE</scope>
    <source>
        <strain evidence="5">Nanhai2018</strain>
        <tissue evidence="5">Muscle</tissue>
    </source>
</reference>
<feature type="compositionally biased region" description="Acidic residues" evidence="4">
    <location>
        <begin position="703"/>
        <end position="726"/>
    </location>
</feature>
<dbReference type="GO" id="GO:0042273">
    <property type="term" value="P:ribosomal large subunit biogenesis"/>
    <property type="evidence" value="ECO:0007669"/>
    <property type="project" value="TreeGrafter"/>
</dbReference>
<feature type="region of interest" description="Disordered" evidence="4">
    <location>
        <begin position="1"/>
        <end position="193"/>
    </location>
</feature>
<feature type="compositionally biased region" description="Basic residues" evidence="4">
    <location>
        <begin position="807"/>
        <end position="818"/>
    </location>
</feature>
<dbReference type="EMBL" id="JAIZAY010000021">
    <property type="protein sequence ID" value="KAJ8021713.1"/>
    <property type="molecule type" value="Genomic_DNA"/>
</dbReference>
<evidence type="ECO:0000313" key="5">
    <source>
        <dbReference type="EMBL" id="KAJ8021713.1"/>
    </source>
</evidence>
<comment type="caution">
    <text evidence="5">The sequence shown here is derived from an EMBL/GenBank/DDBJ whole genome shotgun (WGS) entry which is preliminary data.</text>
</comment>
<comment type="similarity">
    <text evidence="2">Belongs to the NOC2 family.</text>
</comment>
<feature type="compositionally biased region" description="Basic and acidic residues" evidence="4">
    <location>
        <begin position="35"/>
        <end position="44"/>
    </location>
</feature>
<evidence type="ECO:0000256" key="1">
    <source>
        <dbReference type="ARBA" id="ARBA00004123"/>
    </source>
</evidence>
<protein>
    <submittedName>
        <fullName evidence="5">Nucleolar complex protein 2-like</fullName>
    </submittedName>
</protein>
<organism evidence="5 6">
    <name type="scientific">Holothuria leucospilota</name>
    <name type="common">Black long sea cucumber</name>
    <name type="synonym">Mertensiothuria leucospilota</name>
    <dbReference type="NCBI Taxonomy" id="206669"/>
    <lineage>
        <taxon>Eukaryota</taxon>
        <taxon>Metazoa</taxon>
        <taxon>Echinodermata</taxon>
        <taxon>Eleutherozoa</taxon>
        <taxon>Echinozoa</taxon>
        <taxon>Holothuroidea</taxon>
        <taxon>Aspidochirotacea</taxon>
        <taxon>Aspidochirotida</taxon>
        <taxon>Holothuriidae</taxon>
        <taxon>Holothuria</taxon>
    </lineage>
</organism>
<feature type="compositionally biased region" description="Basic and acidic residues" evidence="4">
    <location>
        <begin position="1"/>
        <end position="10"/>
    </location>
</feature>
<evidence type="ECO:0000256" key="3">
    <source>
        <dbReference type="ARBA" id="ARBA00023242"/>
    </source>
</evidence>
<feature type="compositionally biased region" description="Basic and acidic residues" evidence="4">
    <location>
        <begin position="121"/>
        <end position="130"/>
    </location>
</feature>